<sequence length="137" mass="15137">MKTAADLLSTSENPRLQWFRKDSLFLCQIQSPEQAVQAFCRSQAAFACSMQVQASLLKVISQGPRAAEASRWHHQKAAQEQEGTAPSGCQTLLRPYHCPECRHMAAPATRSWDMQIKPSHQDTTTVSVVIVAGRLAS</sequence>
<accession>A0A7J7Y0M8</accession>
<evidence type="ECO:0000313" key="2">
    <source>
        <dbReference type="Proteomes" id="UP000527355"/>
    </source>
</evidence>
<dbReference type="EMBL" id="JABWUV010000005">
    <property type="protein sequence ID" value="KAF6355338.1"/>
    <property type="molecule type" value="Genomic_DNA"/>
</dbReference>
<comment type="caution">
    <text evidence="1">The sequence shown here is derived from an EMBL/GenBank/DDBJ whole genome shotgun (WGS) entry which is preliminary data.</text>
</comment>
<reference evidence="1 2" key="1">
    <citation type="journal article" date="2020" name="Nature">
        <title>Six reference-quality genomes reveal evolution of bat adaptations.</title>
        <authorList>
            <person name="Jebb D."/>
            <person name="Huang Z."/>
            <person name="Pippel M."/>
            <person name="Hughes G.M."/>
            <person name="Lavrichenko K."/>
            <person name="Devanna P."/>
            <person name="Winkler S."/>
            <person name="Jermiin L.S."/>
            <person name="Skirmuntt E.C."/>
            <person name="Katzourakis A."/>
            <person name="Burkitt-Gray L."/>
            <person name="Ray D.A."/>
            <person name="Sullivan K.A.M."/>
            <person name="Roscito J.G."/>
            <person name="Kirilenko B.M."/>
            <person name="Davalos L.M."/>
            <person name="Corthals A.P."/>
            <person name="Power M.L."/>
            <person name="Jones G."/>
            <person name="Ransome R.D."/>
            <person name="Dechmann D.K.N."/>
            <person name="Locatelli A.G."/>
            <person name="Puechmaille S.J."/>
            <person name="Fedrigo O."/>
            <person name="Jarvis E.D."/>
            <person name="Hiller M."/>
            <person name="Vernes S.C."/>
            <person name="Myers E.W."/>
            <person name="Teeling E.C."/>
        </authorList>
    </citation>
    <scope>NUCLEOTIDE SEQUENCE [LARGE SCALE GENOMIC DNA]</scope>
    <source>
        <strain evidence="1">MMyoMyo1</strain>
        <tissue evidence="1">Flight muscle</tissue>
    </source>
</reference>
<name>A0A7J7Y0M8_MYOMY</name>
<protein>
    <submittedName>
        <fullName evidence="1">Uncharacterized protein</fullName>
    </submittedName>
</protein>
<dbReference type="Proteomes" id="UP000527355">
    <property type="component" value="Unassembled WGS sequence"/>
</dbReference>
<gene>
    <name evidence="1" type="ORF">mMyoMyo1_011504</name>
</gene>
<evidence type="ECO:0000313" key="1">
    <source>
        <dbReference type="EMBL" id="KAF6355338.1"/>
    </source>
</evidence>
<proteinExistence type="predicted"/>
<keyword evidence="2" id="KW-1185">Reference proteome</keyword>
<organism evidence="1 2">
    <name type="scientific">Myotis myotis</name>
    <name type="common">Greater mouse-eared bat</name>
    <name type="synonym">Vespertilio myotis</name>
    <dbReference type="NCBI Taxonomy" id="51298"/>
    <lineage>
        <taxon>Eukaryota</taxon>
        <taxon>Metazoa</taxon>
        <taxon>Chordata</taxon>
        <taxon>Craniata</taxon>
        <taxon>Vertebrata</taxon>
        <taxon>Euteleostomi</taxon>
        <taxon>Mammalia</taxon>
        <taxon>Eutheria</taxon>
        <taxon>Laurasiatheria</taxon>
        <taxon>Chiroptera</taxon>
        <taxon>Yangochiroptera</taxon>
        <taxon>Vespertilionidae</taxon>
        <taxon>Myotis</taxon>
    </lineage>
</organism>
<dbReference type="AlphaFoldDB" id="A0A7J7Y0M8"/>